<evidence type="ECO:0000256" key="4">
    <source>
        <dbReference type="ARBA" id="ARBA00034247"/>
    </source>
</evidence>
<sequence length="291" mass="32911">MRVINIKVWFACLSIALVLAFNLYYFNLINPWPRTLTNPGFYIDALSLLFPLFIFYAITALTISIISAFWIRLGLYLWIVGQSFDLADEIVYQPKWVAYFLEDTTRLLGMFFVAIGAYKLIGKINAMYMAARVESFSDQLTQLPNRRFFIDTLREKKGTIALMIIDIDFFKQVNDTYGHIVGDEVLYNFGKLLAGMIGEQFFAARIGGEEFAVILDDVSEIEAQTIAATILASARKIRVNNDYPLSVSMGVGIKHAGETQDVLIKKVDEALYRAKRNGRGRIEWAAGTGFS</sequence>
<dbReference type="PANTHER" id="PTHR45138:SF9">
    <property type="entry name" value="DIGUANYLATE CYCLASE DGCM-RELATED"/>
    <property type="match status" value="1"/>
</dbReference>
<organism evidence="7 8">
    <name type="scientific">Gibbsiella quercinecans</name>
    <dbReference type="NCBI Taxonomy" id="929813"/>
    <lineage>
        <taxon>Bacteria</taxon>
        <taxon>Pseudomonadati</taxon>
        <taxon>Pseudomonadota</taxon>
        <taxon>Gammaproteobacteria</taxon>
        <taxon>Enterobacterales</taxon>
        <taxon>Yersiniaceae</taxon>
        <taxon>Gibbsiella</taxon>
    </lineage>
</organism>
<dbReference type="Gene3D" id="3.30.70.270">
    <property type="match status" value="1"/>
</dbReference>
<dbReference type="FunFam" id="3.30.70.270:FF:000001">
    <property type="entry name" value="Diguanylate cyclase domain protein"/>
    <property type="match status" value="1"/>
</dbReference>
<dbReference type="SMART" id="SM00267">
    <property type="entry name" value="GGDEF"/>
    <property type="match status" value="1"/>
</dbReference>
<keyword evidence="8" id="KW-1185">Reference proteome</keyword>
<feature type="transmembrane region" description="Helical" evidence="5">
    <location>
        <begin position="6"/>
        <end position="25"/>
    </location>
</feature>
<accession>A0A250AVQ8</accession>
<reference evidence="7 8" key="1">
    <citation type="submission" date="2016-01" db="EMBL/GenBank/DDBJ databases">
        <authorList>
            <person name="Oliw E.H."/>
        </authorList>
    </citation>
    <scope>NUCLEOTIDE SEQUENCE [LARGE SCALE GENOMIC DNA]</scope>
    <source>
        <strain evidence="7 8">FRB97</strain>
    </source>
</reference>
<keyword evidence="5" id="KW-1133">Transmembrane helix</keyword>
<dbReference type="GO" id="GO:0043709">
    <property type="term" value="P:cell adhesion involved in single-species biofilm formation"/>
    <property type="evidence" value="ECO:0007669"/>
    <property type="project" value="TreeGrafter"/>
</dbReference>
<dbReference type="EC" id="2.7.7.65" evidence="3"/>
<keyword evidence="5" id="KW-0472">Membrane</keyword>
<dbReference type="KEGG" id="gqu:AWC35_00805"/>
<evidence type="ECO:0000256" key="5">
    <source>
        <dbReference type="SAM" id="Phobius"/>
    </source>
</evidence>
<comment type="catalytic activity">
    <reaction evidence="4">
        <text>2 GTP = 3',3'-c-di-GMP + 2 diphosphate</text>
        <dbReference type="Rhea" id="RHEA:24898"/>
        <dbReference type="ChEBI" id="CHEBI:33019"/>
        <dbReference type="ChEBI" id="CHEBI:37565"/>
        <dbReference type="ChEBI" id="CHEBI:58805"/>
        <dbReference type="EC" id="2.7.7.65"/>
    </reaction>
</comment>
<dbReference type="InterPro" id="IPR043128">
    <property type="entry name" value="Rev_trsase/Diguanyl_cyclase"/>
</dbReference>
<dbReference type="PROSITE" id="PS50887">
    <property type="entry name" value="GGDEF"/>
    <property type="match status" value="1"/>
</dbReference>
<dbReference type="GO" id="GO:0052621">
    <property type="term" value="F:diguanylate cyclase activity"/>
    <property type="evidence" value="ECO:0007669"/>
    <property type="project" value="UniProtKB-EC"/>
</dbReference>
<evidence type="ECO:0000256" key="3">
    <source>
        <dbReference type="ARBA" id="ARBA00012528"/>
    </source>
</evidence>
<evidence type="ECO:0000313" key="7">
    <source>
        <dbReference type="EMBL" id="ATA18004.1"/>
    </source>
</evidence>
<feature type="domain" description="GGDEF" evidence="6">
    <location>
        <begin position="158"/>
        <end position="287"/>
    </location>
</feature>
<dbReference type="InterPro" id="IPR050469">
    <property type="entry name" value="Diguanylate_Cyclase"/>
</dbReference>
<dbReference type="SUPFAM" id="SSF55073">
    <property type="entry name" value="Nucleotide cyclase"/>
    <property type="match status" value="1"/>
</dbReference>
<name>A0A250AVQ8_9GAMM</name>
<comment type="pathway">
    <text evidence="2">Purine metabolism; 3',5'-cyclic di-GMP biosynthesis.</text>
</comment>
<gene>
    <name evidence="7" type="ORF">AWC35_00805</name>
</gene>
<feature type="transmembrane region" description="Helical" evidence="5">
    <location>
        <begin position="46"/>
        <end position="71"/>
    </location>
</feature>
<dbReference type="InterPro" id="IPR029787">
    <property type="entry name" value="Nucleotide_cyclase"/>
</dbReference>
<comment type="cofactor">
    <cofactor evidence="1">
        <name>Mg(2+)</name>
        <dbReference type="ChEBI" id="CHEBI:18420"/>
    </cofactor>
</comment>
<evidence type="ECO:0000313" key="8">
    <source>
        <dbReference type="Proteomes" id="UP000217182"/>
    </source>
</evidence>
<dbReference type="Pfam" id="PF00990">
    <property type="entry name" value="GGDEF"/>
    <property type="match status" value="1"/>
</dbReference>
<dbReference type="CDD" id="cd01949">
    <property type="entry name" value="GGDEF"/>
    <property type="match status" value="1"/>
</dbReference>
<dbReference type="GO" id="GO:0005886">
    <property type="term" value="C:plasma membrane"/>
    <property type="evidence" value="ECO:0007669"/>
    <property type="project" value="TreeGrafter"/>
</dbReference>
<keyword evidence="5" id="KW-0812">Transmembrane</keyword>
<evidence type="ECO:0000256" key="2">
    <source>
        <dbReference type="ARBA" id="ARBA00004665"/>
    </source>
</evidence>
<evidence type="ECO:0000259" key="6">
    <source>
        <dbReference type="PROSITE" id="PS50887"/>
    </source>
</evidence>
<dbReference type="InterPro" id="IPR000160">
    <property type="entry name" value="GGDEF_dom"/>
</dbReference>
<dbReference type="Proteomes" id="UP000217182">
    <property type="component" value="Chromosome"/>
</dbReference>
<dbReference type="AlphaFoldDB" id="A0A250AVQ8"/>
<proteinExistence type="predicted"/>
<dbReference type="NCBIfam" id="TIGR00254">
    <property type="entry name" value="GGDEF"/>
    <property type="match status" value="1"/>
</dbReference>
<dbReference type="GO" id="GO:1902201">
    <property type="term" value="P:negative regulation of bacterial-type flagellum-dependent cell motility"/>
    <property type="evidence" value="ECO:0007669"/>
    <property type="project" value="TreeGrafter"/>
</dbReference>
<feature type="transmembrane region" description="Helical" evidence="5">
    <location>
        <begin position="104"/>
        <end position="122"/>
    </location>
</feature>
<protein>
    <recommendedName>
        <fullName evidence="3">diguanylate cyclase</fullName>
        <ecNumber evidence="3">2.7.7.65</ecNumber>
    </recommendedName>
</protein>
<dbReference type="EMBL" id="CP014136">
    <property type="protein sequence ID" value="ATA18004.1"/>
    <property type="molecule type" value="Genomic_DNA"/>
</dbReference>
<dbReference type="PANTHER" id="PTHR45138">
    <property type="entry name" value="REGULATORY COMPONENTS OF SENSORY TRANSDUCTION SYSTEM"/>
    <property type="match status" value="1"/>
</dbReference>
<evidence type="ECO:0000256" key="1">
    <source>
        <dbReference type="ARBA" id="ARBA00001946"/>
    </source>
</evidence>